<proteinExistence type="predicted"/>
<evidence type="ECO:0000313" key="2">
    <source>
        <dbReference type="EMBL" id="SFQ12945.1"/>
    </source>
</evidence>
<dbReference type="PANTHER" id="PTHR31302:SF32">
    <property type="entry name" value="PHOSPHOESTERASE"/>
    <property type="match status" value="1"/>
</dbReference>
<reference evidence="2 3" key="1">
    <citation type="submission" date="2016-10" db="EMBL/GenBank/DDBJ databases">
        <authorList>
            <person name="Varghese N."/>
            <person name="Submissions S."/>
        </authorList>
    </citation>
    <scope>NUCLEOTIDE SEQUENCE [LARGE SCALE GENOMIC DNA]</scope>
    <source>
        <strain evidence="2 3">DSM 13796</strain>
    </source>
</reference>
<keyword evidence="3" id="KW-1185">Reference proteome</keyword>
<dbReference type="Pfam" id="PF00149">
    <property type="entry name" value="Metallophos"/>
    <property type="match status" value="1"/>
</dbReference>
<dbReference type="Gene3D" id="3.60.21.10">
    <property type="match status" value="1"/>
</dbReference>
<feature type="domain" description="Calcineurin-like phosphoesterase" evidence="1">
    <location>
        <begin position="44"/>
        <end position="198"/>
    </location>
</feature>
<dbReference type="RefSeq" id="WP_061801849.1">
    <property type="nucleotide sequence ID" value="NZ_FOXX01000001.1"/>
</dbReference>
<dbReference type="InterPro" id="IPR051158">
    <property type="entry name" value="Metallophosphoesterase_sf"/>
</dbReference>
<dbReference type="GeneID" id="93709103"/>
<dbReference type="PANTHER" id="PTHR31302">
    <property type="entry name" value="TRANSMEMBRANE PROTEIN WITH METALLOPHOSPHOESTERASE DOMAIN-RELATED"/>
    <property type="match status" value="1"/>
</dbReference>
<accession>A0A1I5VZQ9</accession>
<dbReference type="Proteomes" id="UP000182762">
    <property type="component" value="Unassembled WGS sequence"/>
</dbReference>
<sequence length="250" mass="28515">MKFIFSIVLFPVALLGYMWKSAFENRIVYHTFRFPQFPAREKLRLFFISDVHKRKIDDKLIEKMKDEVDAVIIGGDLTEEEVPFLQVAENVKKLKSLAPVYFVWGNNDYEAGEDELSELLEENGVTVLRNESKSYLLKEHSIDFIGVEDVSKRKADLEKAVQGAKAPFRLLLSHNPFIMRSIKEEMNISLILSGHTHGGQIRFFGWGPYEHGGVYTRNGTTILISNGYGTTKVPLRLGAKPQTHHITITS</sequence>
<comment type="caution">
    <text evidence="2">The sequence shown here is derived from an EMBL/GenBank/DDBJ whole genome shotgun (WGS) entry which is preliminary data.</text>
</comment>
<dbReference type="SUPFAM" id="SSF56300">
    <property type="entry name" value="Metallo-dependent phosphatases"/>
    <property type="match status" value="1"/>
</dbReference>
<dbReference type="InterPro" id="IPR029052">
    <property type="entry name" value="Metallo-depent_PP-like"/>
</dbReference>
<name>A0A1I5VZQ9_9BACI</name>
<gene>
    <name evidence="2" type="ORF">SAMN02745910_00330</name>
</gene>
<dbReference type="InterPro" id="IPR004843">
    <property type="entry name" value="Calcineurin-like_PHP"/>
</dbReference>
<organism evidence="2 3">
    <name type="scientific">Priestia endophytica DSM 13796</name>
    <dbReference type="NCBI Taxonomy" id="1121089"/>
    <lineage>
        <taxon>Bacteria</taxon>
        <taxon>Bacillati</taxon>
        <taxon>Bacillota</taxon>
        <taxon>Bacilli</taxon>
        <taxon>Bacillales</taxon>
        <taxon>Bacillaceae</taxon>
        <taxon>Priestia</taxon>
    </lineage>
</organism>
<evidence type="ECO:0000259" key="1">
    <source>
        <dbReference type="Pfam" id="PF00149"/>
    </source>
</evidence>
<evidence type="ECO:0000313" key="3">
    <source>
        <dbReference type="Proteomes" id="UP000182762"/>
    </source>
</evidence>
<protein>
    <submittedName>
        <fullName evidence="2">Predicted phosphohydrolase, MPP superfamily</fullName>
    </submittedName>
</protein>
<dbReference type="EMBL" id="FOXX01000001">
    <property type="protein sequence ID" value="SFQ12945.1"/>
    <property type="molecule type" value="Genomic_DNA"/>
</dbReference>